<dbReference type="Gene3D" id="3.30.160.240">
    <property type="entry name" value="Rv1738"/>
    <property type="match status" value="1"/>
</dbReference>
<dbReference type="InterPro" id="IPR038070">
    <property type="entry name" value="Rv2632c-like_sf"/>
</dbReference>
<dbReference type="SUPFAM" id="SSF143212">
    <property type="entry name" value="Rv2632c-like"/>
    <property type="match status" value="1"/>
</dbReference>
<organism evidence="1 2">
    <name type="scientific">Kutzneria buriramensis</name>
    <dbReference type="NCBI Taxonomy" id="1045776"/>
    <lineage>
        <taxon>Bacteria</taxon>
        <taxon>Bacillati</taxon>
        <taxon>Actinomycetota</taxon>
        <taxon>Actinomycetes</taxon>
        <taxon>Pseudonocardiales</taxon>
        <taxon>Pseudonocardiaceae</taxon>
        <taxon>Kutzneria</taxon>
    </lineage>
</organism>
<accession>A0A3E0GYM5</accession>
<comment type="caution">
    <text evidence="1">The sequence shown here is derived from an EMBL/GenBank/DDBJ whole genome shotgun (WGS) entry which is preliminary data.</text>
</comment>
<name>A0A3E0GYM5_9PSEU</name>
<dbReference type="EMBL" id="QUNO01000019">
    <property type="protein sequence ID" value="REH34855.1"/>
    <property type="molecule type" value="Genomic_DNA"/>
</dbReference>
<evidence type="ECO:0000313" key="2">
    <source>
        <dbReference type="Proteomes" id="UP000256269"/>
    </source>
</evidence>
<gene>
    <name evidence="1" type="ORF">BCF44_119131</name>
</gene>
<sequence>MLHARKWHIEIYIDEHDDRTRAEARLTTQDAAVTIGRGYARRNPHDLDVPEIGDELAVARALADLSHQLVDAAVQDVEAITHRPAHFAE</sequence>
<keyword evidence="2" id="KW-1185">Reference proteome</keyword>
<proteinExistence type="predicted"/>
<dbReference type="Proteomes" id="UP000256269">
    <property type="component" value="Unassembled WGS sequence"/>
</dbReference>
<dbReference type="RefSeq" id="WP_116180251.1">
    <property type="nucleotide sequence ID" value="NZ_CP144375.1"/>
</dbReference>
<dbReference type="OrthoDB" id="4828144at2"/>
<dbReference type="AlphaFoldDB" id="A0A3E0GYM5"/>
<dbReference type="InterPro" id="IPR015057">
    <property type="entry name" value="Rv2632c-like"/>
</dbReference>
<protein>
    <submittedName>
        <fullName evidence="1">Uncharacterized protein DUF1876</fullName>
    </submittedName>
</protein>
<evidence type="ECO:0000313" key="1">
    <source>
        <dbReference type="EMBL" id="REH34855.1"/>
    </source>
</evidence>
<dbReference type="Pfam" id="PF08962">
    <property type="entry name" value="Rv2632c-like"/>
    <property type="match status" value="1"/>
</dbReference>
<reference evidence="1 2" key="1">
    <citation type="submission" date="2018-08" db="EMBL/GenBank/DDBJ databases">
        <title>Genomic Encyclopedia of Archaeal and Bacterial Type Strains, Phase II (KMG-II): from individual species to whole genera.</title>
        <authorList>
            <person name="Goeker M."/>
        </authorList>
    </citation>
    <scope>NUCLEOTIDE SEQUENCE [LARGE SCALE GENOMIC DNA]</scope>
    <source>
        <strain evidence="1 2">DSM 45791</strain>
    </source>
</reference>